<proteinExistence type="predicted"/>
<keyword evidence="1" id="KW-0012">Acyltransferase</keyword>
<name>A0A545UWG9_9HYPO</name>
<organism evidence="1 2">
    <name type="scientific">Cordyceps javanica</name>
    <dbReference type="NCBI Taxonomy" id="43265"/>
    <lineage>
        <taxon>Eukaryota</taxon>
        <taxon>Fungi</taxon>
        <taxon>Dikarya</taxon>
        <taxon>Ascomycota</taxon>
        <taxon>Pezizomycotina</taxon>
        <taxon>Sordariomycetes</taxon>
        <taxon>Hypocreomycetidae</taxon>
        <taxon>Hypocreales</taxon>
        <taxon>Cordycipitaceae</taxon>
        <taxon>Cordyceps</taxon>
    </lineage>
</organism>
<dbReference type="OrthoDB" id="2821191at2759"/>
<keyword evidence="2" id="KW-1185">Reference proteome</keyword>
<keyword evidence="1" id="KW-0808">Transferase</keyword>
<reference evidence="1 2" key="1">
    <citation type="journal article" date="2019" name="Appl. Microbiol. Biotechnol.">
        <title>Genome sequence of Isaria javanica and comparative genome analysis insights into family S53 peptidase evolution in fungal entomopathogens.</title>
        <authorList>
            <person name="Lin R."/>
            <person name="Zhang X."/>
            <person name="Xin B."/>
            <person name="Zou M."/>
            <person name="Gao Y."/>
            <person name="Qin F."/>
            <person name="Hu Q."/>
            <person name="Xie B."/>
            <person name="Cheng X."/>
        </authorList>
    </citation>
    <scope>NUCLEOTIDE SEQUENCE [LARGE SCALE GENOMIC DNA]</scope>
    <source>
        <strain evidence="1 2">IJ1G</strain>
    </source>
</reference>
<dbReference type="PROSITE" id="PS50007">
    <property type="entry name" value="PIPLC_X_DOMAIN"/>
    <property type="match status" value="1"/>
</dbReference>
<sequence>MAFEIRSATVVDTDFIIGAFDSVIPVLIAAGNVGQWGTELFSEKNGFLDSTRDDLLQSERFRMTGRGERIRIFVAGANDSRDPVAFIIIREGHFSQHISSLGALKPYVDEAESLPGGYSYIDVLIADQRVEQSARRGAGAALIEHVKRHTRKNGARDVYVDCWSGGDGKLVQYYHGVGFKSIAPLEFKRKDGSTWTGTLMHMQLGA</sequence>
<evidence type="ECO:0000313" key="2">
    <source>
        <dbReference type="Proteomes" id="UP000315783"/>
    </source>
</evidence>
<comment type="caution">
    <text evidence="1">The sequence shown here is derived from an EMBL/GenBank/DDBJ whole genome shotgun (WGS) entry which is preliminary data.</text>
</comment>
<accession>A0A545UWG9</accession>
<evidence type="ECO:0000313" key="1">
    <source>
        <dbReference type="EMBL" id="TQV93813.1"/>
    </source>
</evidence>
<dbReference type="EMBL" id="SPUK01000011">
    <property type="protein sequence ID" value="TQV93813.1"/>
    <property type="molecule type" value="Genomic_DNA"/>
</dbReference>
<dbReference type="Gene3D" id="3.40.630.30">
    <property type="match status" value="1"/>
</dbReference>
<dbReference type="InterPro" id="IPR016181">
    <property type="entry name" value="Acyl_CoA_acyltransferase"/>
</dbReference>
<dbReference type="SUPFAM" id="SSF55729">
    <property type="entry name" value="Acyl-CoA N-acyltransferases (Nat)"/>
    <property type="match status" value="1"/>
</dbReference>
<gene>
    <name evidence="1" type="ORF">IF1G_07545</name>
</gene>
<protein>
    <submittedName>
        <fullName evidence="1">Acyl-CoA N-acyltransferase</fullName>
    </submittedName>
</protein>
<dbReference type="Proteomes" id="UP000315783">
    <property type="component" value="Unassembled WGS sequence"/>
</dbReference>
<dbReference type="GO" id="GO:0016746">
    <property type="term" value="F:acyltransferase activity"/>
    <property type="evidence" value="ECO:0007669"/>
    <property type="project" value="UniProtKB-KW"/>
</dbReference>
<dbReference type="AlphaFoldDB" id="A0A545UWG9"/>